<feature type="region of interest" description="Disordered" evidence="1">
    <location>
        <begin position="94"/>
        <end position="117"/>
    </location>
</feature>
<reference evidence="2 3" key="1">
    <citation type="submission" date="2024-02" db="EMBL/GenBank/DDBJ databases">
        <authorList>
            <person name="Chen Y."/>
            <person name="Shah S."/>
            <person name="Dougan E. K."/>
            <person name="Thang M."/>
            <person name="Chan C."/>
        </authorList>
    </citation>
    <scope>NUCLEOTIDE SEQUENCE [LARGE SCALE GENOMIC DNA]</scope>
</reference>
<dbReference type="Proteomes" id="UP001642484">
    <property type="component" value="Unassembled WGS sequence"/>
</dbReference>
<evidence type="ECO:0000313" key="2">
    <source>
        <dbReference type="EMBL" id="CAK8992705.1"/>
    </source>
</evidence>
<gene>
    <name evidence="2" type="ORF">CCMP2556_LOCUS2969</name>
</gene>
<evidence type="ECO:0000313" key="3">
    <source>
        <dbReference type="Proteomes" id="UP001642484"/>
    </source>
</evidence>
<organism evidence="2 3">
    <name type="scientific">Durusdinium trenchii</name>
    <dbReference type="NCBI Taxonomy" id="1381693"/>
    <lineage>
        <taxon>Eukaryota</taxon>
        <taxon>Sar</taxon>
        <taxon>Alveolata</taxon>
        <taxon>Dinophyceae</taxon>
        <taxon>Suessiales</taxon>
        <taxon>Symbiodiniaceae</taxon>
        <taxon>Durusdinium</taxon>
    </lineage>
</organism>
<protein>
    <submittedName>
        <fullName evidence="2">Uncharacterized protein</fullName>
    </submittedName>
</protein>
<comment type="caution">
    <text evidence="2">The sequence shown here is derived from an EMBL/GenBank/DDBJ whole genome shotgun (WGS) entry which is preliminary data.</text>
</comment>
<evidence type="ECO:0000256" key="1">
    <source>
        <dbReference type="SAM" id="MobiDB-lite"/>
    </source>
</evidence>
<name>A0ABP0HUY3_9DINO</name>
<accession>A0ABP0HUY3</accession>
<proteinExistence type="predicted"/>
<keyword evidence="3" id="KW-1185">Reference proteome</keyword>
<sequence>MPRRTCRGPQVVLSDVILQTDECFATVRSPKRRDRRWTQLWRTTAAVAVGRWKQRPGRWRESSRVGMRRSSVHGEWSRCTLSLCSHIGLSERQTEEHGLSEPKDCSTEGNSLQPPKGWYIYDEGN</sequence>
<feature type="compositionally biased region" description="Basic and acidic residues" evidence="1">
    <location>
        <begin position="94"/>
        <end position="106"/>
    </location>
</feature>
<dbReference type="EMBL" id="CAXAMN010001115">
    <property type="protein sequence ID" value="CAK8992705.1"/>
    <property type="molecule type" value="Genomic_DNA"/>
</dbReference>